<dbReference type="EMBL" id="JABJWZ010000005">
    <property type="protein sequence ID" value="MBB1252026.1"/>
    <property type="molecule type" value="Genomic_DNA"/>
</dbReference>
<dbReference type="Proteomes" id="UP000525686">
    <property type="component" value="Unassembled WGS sequence"/>
</dbReference>
<dbReference type="Proteomes" id="UP000320857">
    <property type="component" value="Unassembled WGS sequence"/>
</dbReference>
<evidence type="ECO:0000313" key="2">
    <source>
        <dbReference type="EMBL" id="MBB1252026.1"/>
    </source>
</evidence>
<evidence type="ECO:0000259" key="1">
    <source>
        <dbReference type="Pfam" id="PF06094"/>
    </source>
</evidence>
<reference evidence="6 7" key="2">
    <citation type="submission" date="2020-05" db="EMBL/GenBank/DDBJ databases">
        <title>Classification of alakaliphilic streptomycetes isolated from an alkaline soil next to Lonar Crater, India and a proposal for the recognition of Streptomyces alkaliterrae sp. nov.</title>
        <authorList>
            <person name="Golinska P."/>
        </authorList>
    </citation>
    <scope>NUCLEOTIDE SEQUENCE [LARGE SCALE GENOMIC DNA]</scope>
    <source>
        <strain evidence="7">OF3</strain>
        <strain evidence="6">OF8</strain>
    </source>
</reference>
<dbReference type="AlphaFoldDB" id="A0A5P0YJE6"/>
<name>A0A5P0YJE6_9ACTN</name>
<dbReference type="InterPro" id="IPR036568">
    <property type="entry name" value="GGCT-like_sf"/>
</dbReference>
<protein>
    <submittedName>
        <fullName evidence="4">Gamma-glutamylcyclotransferase</fullName>
    </submittedName>
</protein>
<dbReference type="InterPro" id="IPR009288">
    <property type="entry name" value="AIG2-like_dom"/>
</dbReference>
<dbReference type="CDD" id="cd06661">
    <property type="entry name" value="GGCT_like"/>
    <property type="match status" value="1"/>
</dbReference>
<dbReference type="InterPro" id="IPR013024">
    <property type="entry name" value="GGCT-like"/>
</dbReference>
<evidence type="ECO:0000313" key="4">
    <source>
        <dbReference type="EMBL" id="MQS00358.1"/>
    </source>
</evidence>
<dbReference type="Proteomes" id="UP000517765">
    <property type="component" value="Unassembled WGS sequence"/>
</dbReference>
<evidence type="ECO:0000313" key="6">
    <source>
        <dbReference type="Proteomes" id="UP000517765"/>
    </source>
</evidence>
<evidence type="ECO:0000313" key="5">
    <source>
        <dbReference type="Proteomes" id="UP000320857"/>
    </source>
</evidence>
<organism evidence="4 5">
    <name type="scientific">Streptomyces alkaliterrae</name>
    <dbReference type="NCBI Taxonomy" id="2213162"/>
    <lineage>
        <taxon>Bacteria</taxon>
        <taxon>Bacillati</taxon>
        <taxon>Actinomycetota</taxon>
        <taxon>Actinomycetes</taxon>
        <taxon>Kitasatosporales</taxon>
        <taxon>Streptomycetaceae</taxon>
        <taxon>Streptomyces</taxon>
    </lineage>
</organism>
<gene>
    <name evidence="4" type="ORF">FNX44_000385</name>
    <name evidence="2" type="ORF">H3146_01410</name>
    <name evidence="3" type="ORF">H3147_01290</name>
</gene>
<feature type="domain" description="Gamma-glutamylcyclotransferase AIG2-like" evidence="1">
    <location>
        <begin position="10"/>
        <end position="137"/>
    </location>
</feature>
<dbReference type="EMBL" id="JABJXA010000004">
    <property type="protein sequence ID" value="MBB1257469.1"/>
    <property type="molecule type" value="Genomic_DNA"/>
</dbReference>
<reference evidence="2" key="3">
    <citation type="journal article" name="Syst. Appl. Microbiol.">
        <title>Streptomyces alkaliterrae sp. nov., isolated from an alkaline soil, and emended descriptions of Streptomyces alkaliphilus, Streptomyces calidiresistens and Streptomyces durbertensis.</title>
        <authorList>
            <person name="Swiecimska M."/>
            <person name="Golinska P."/>
            <person name="Nouioui I."/>
            <person name="Wypij M."/>
            <person name="Rai M."/>
            <person name="Sangal V."/>
            <person name="Goodfellow M."/>
        </authorList>
    </citation>
    <scope>NUCLEOTIDE SEQUENCE</scope>
    <source>
        <strain evidence="2">OF3</strain>
        <strain evidence="3">OF8</strain>
    </source>
</reference>
<reference evidence="4 5" key="1">
    <citation type="submission" date="2019-10" db="EMBL/GenBank/DDBJ databases">
        <title>Streptomyces sp. nov., a novel actinobacterium isolated from alkaline environment.</title>
        <authorList>
            <person name="Golinska P."/>
        </authorList>
    </citation>
    <scope>NUCLEOTIDE SEQUENCE [LARGE SCALE GENOMIC DNA]</scope>
    <source>
        <strain evidence="4 5">OF1</strain>
    </source>
</reference>
<accession>A0A5P0YJE6</accession>
<dbReference type="RefSeq" id="WP_143645771.1">
    <property type="nucleotide sequence ID" value="NZ_JABJWZ010000005.1"/>
</dbReference>
<dbReference type="EMBL" id="VJYK02000002">
    <property type="protein sequence ID" value="MQS00358.1"/>
    <property type="molecule type" value="Genomic_DNA"/>
</dbReference>
<comment type="caution">
    <text evidence="4">The sequence shown here is derived from an EMBL/GenBank/DDBJ whole genome shotgun (WGS) entry which is preliminary data.</text>
</comment>
<sequence>MSESAERLPFFVYGTLRPGGRHHAWALRGRTVREDPARMAGLLLYRGPGYPYAVAGEGEVRGELVMPRSTEYDEVLRVLDELEEYRPGDPANVYERIAAEAFLLVGGVERAWVYLAAAPLTARLRAEGVLIPGGDWAKADR</sequence>
<keyword evidence="4" id="KW-0808">Transferase</keyword>
<dbReference type="Gene3D" id="3.10.490.10">
    <property type="entry name" value="Gamma-glutamyl cyclotransferase-like"/>
    <property type="match status" value="1"/>
</dbReference>
<proteinExistence type="predicted"/>
<evidence type="ECO:0000313" key="7">
    <source>
        <dbReference type="Proteomes" id="UP000525686"/>
    </source>
</evidence>
<dbReference type="SUPFAM" id="SSF110857">
    <property type="entry name" value="Gamma-glutamyl cyclotransferase-like"/>
    <property type="match status" value="1"/>
</dbReference>
<keyword evidence="5" id="KW-1185">Reference proteome</keyword>
<dbReference type="OrthoDB" id="5070127at2"/>
<evidence type="ECO:0000313" key="3">
    <source>
        <dbReference type="EMBL" id="MBB1257469.1"/>
    </source>
</evidence>
<dbReference type="GO" id="GO:0016740">
    <property type="term" value="F:transferase activity"/>
    <property type="evidence" value="ECO:0007669"/>
    <property type="project" value="UniProtKB-KW"/>
</dbReference>
<dbReference type="Pfam" id="PF06094">
    <property type="entry name" value="GGACT"/>
    <property type="match status" value="1"/>
</dbReference>